<feature type="region of interest" description="Disordered" evidence="1">
    <location>
        <begin position="55"/>
        <end position="123"/>
    </location>
</feature>
<dbReference type="InterPro" id="IPR036598">
    <property type="entry name" value="GOLD_dom_sf"/>
</dbReference>
<evidence type="ECO:0000313" key="3">
    <source>
        <dbReference type="Proteomes" id="UP001211907"/>
    </source>
</evidence>
<sequence length="913" mass="98189">MSLKLFEVHKKFSTSHLSMSTSETTSQDDETMRKTANSYIVVFRSISNVFNDTSVSFSESNDDSPPSPAHEEYVDAPTGPSPVYSDKLSDSIIPEQQRPRNQTPDSLRPKPTTSRTPSPIRQSSYVPDHMIAEAINKNPPPAFPPMRESSLTPSIASAATPAAATTATVAQPTVFLQGYLIEPNPGDPWNSCTVTVISHLSPDLAKLETNYTTCKKLKTFIEEVKLHFEQLEYGGGGGDLQQQPQRRNRVADASAAVGAGIVGLMASAKGQELKNYLVSSSAAAAGYLMKGKSRSTGSLLVVKNNSGGGSGVDSEIEDSDNDVAATEIADGNSSSVRPNSGASSSLKKNFDSESILSRTATVNSETASVVSASSYQKQRSELVSSAVAFAKNVGLRRPASISFLARAAIAAAGGGGIQQADSSIQSAGFSQPTSSFSIGDSPEPAEFIQKRIAPKETDQIEIPFRRQDFHATVELSWEFMIKDMHSITFGLSFRPDHNSAAYSNSMSSQFLESISESLDSNSGSNDVRQIIPLSSVANTAAIPSHRGNLNLSLFCSGTFVFFWDNSTGSGKKLKKEVWFRSMFRPFEIPTTLTNRDAVVSSTDDDMLGEYGFKRNEQLYCTGMTGEVTIAKKSLYRAFFTYDSSVERFNDAGEPETLTFLAWNYSTNGLEVMFGVSYYPAVVNTSVSSVENVPAAFEQGVLHSEFGFNVGKFEAKTIFEETPELVHLETGPNEPVLPPPKPTRRTQVLSPVASQPLLPLSNSVEKPLVAASLTAVAAKEQNSTSSSQPHEFSQQRPQHTYQSTYPFKPRSRPIPIIPLSKVKSNVGATLSGAIPIDNLKNGVYVFVWDNTTSVLLPKIVSFRVGLVTTALAAAVGGALAADSVAYEVNSPVIVGGTASGVSFQDGDFVSAWKE</sequence>
<reference evidence="2" key="1">
    <citation type="submission" date="2020-05" db="EMBL/GenBank/DDBJ databases">
        <title>Phylogenomic resolution of chytrid fungi.</title>
        <authorList>
            <person name="Stajich J.E."/>
            <person name="Amses K."/>
            <person name="Simmons R."/>
            <person name="Seto K."/>
            <person name="Myers J."/>
            <person name="Bonds A."/>
            <person name="Quandt C.A."/>
            <person name="Barry K."/>
            <person name="Liu P."/>
            <person name="Grigoriev I."/>
            <person name="Longcore J.E."/>
            <person name="James T.Y."/>
        </authorList>
    </citation>
    <scope>NUCLEOTIDE SEQUENCE</scope>
    <source>
        <strain evidence="2">JEL0513</strain>
    </source>
</reference>
<gene>
    <name evidence="2" type="ORF">HK100_008331</name>
</gene>
<dbReference type="EMBL" id="JADGJH010004032">
    <property type="protein sequence ID" value="KAJ3087566.1"/>
    <property type="molecule type" value="Genomic_DNA"/>
</dbReference>
<comment type="caution">
    <text evidence="2">The sequence shown here is derived from an EMBL/GenBank/DDBJ whole genome shotgun (WGS) entry which is preliminary data.</text>
</comment>
<feature type="compositionally biased region" description="Low complexity" evidence="1">
    <location>
        <begin position="109"/>
        <end position="123"/>
    </location>
</feature>
<feature type="region of interest" description="Disordered" evidence="1">
    <location>
        <begin position="327"/>
        <end position="348"/>
    </location>
</feature>
<evidence type="ECO:0000313" key="2">
    <source>
        <dbReference type="EMBL" id="KAJ3087566.1"/>
    </source>
</evidence>
<dbReference type="Gene3D" id="2.60.120.680">
    <property type="entry name" value="GOLD domain"/>
    <property type="match status" value="1"/>
</dbReference>
<proteinExistence type="predicted"/>
<name>A0AAD5SNA8_9FUNG</name>
<accession>A0AAD5SNA8</accession>
<keyword evidence="3" id="KW-1185">Reference proteome</keyword>
<dbReference type="Proteomes" id="UP001211907">
    <property type="component" value="Unassembled WGS sequence"/>
</dbReference>
<organism evidence="2 3">
    <name type="scientific">Physocladia obscura</name>
    <dbReference type="NCBI Taxonomy" id="109957"/>
    <lineage>
        <taxon>Eukaryota</taxon>
        <taxon>Fungi</taxon>
        <taxon>Fungi incertae sedis</taxon>
        <taxon>Chytridiomycota</taxon>
        <taxon>Chytridiomycota incertae sedis</taxon>
        <taxon>Chytridiomycetes</taxon>
        <taxon>Chytridiales</taxon>
        <taxon>Chytriomycetaceae</taxon>
        <taxon>Physocladia</taxon>
    </lineage>
</organism>
<evidence type="ECO:0000256" key="1">
    <source>
        <dbReference type="SAM" id="MobiDB-lite"/>
    </source>
</evidence>
<feature type="compositionally biased region" description="Polar residues" evidence="1">
    <location>
        <begin position="331"/>
        <end position="348"/>
    </location>
</feature>
<feature type="region of interest" description="Disordered" evidence="1">
    <location>
        <begin position="779"/>
        <end position="804"/>
    </location>
</feature>
<dbReference type="AlphaFoldDB" id="A0AAD5SNA8"/>
<protein>
    <submittedName>
        <fullName evidence="2">Uncharacterized protein</fullName>
    </submittedName>
</protein>
<dbReference type="SUPFAM" id="SSF101576">
    <property type="entry name" value="Supernatant protein factor (SPF), C-terminal domain"/>
    <property type="match status" value="1"/>
</dbReference>